<evidence type="ECO:0000313" key="1">
    <source>
        <dbReference type="EMBL" id="CAD8080693.1"/>
    </source>
</evidence>
<name>A0A8S1MUG9_9CILI</name>
<organism evidence="1 2">
    <name type="scientific">Paramecium sonneborni</name>
    <dbReference type="NCBI Taxonomy" id="65129"/>
    <lineage>
        <taxon>Eukaryota</taxon>
        <taxon>Sar</taxon>
        <taxon>Alveolata</taxon>
        <taxon>Ciliophora</taxon>
        <taxon>Intramacronucleata</taxon>
        <taxon>Oligohymenophorea</taxon>
        <taxon>Peniculida</taxon>
        <taxon>Parameciidae</taxon>
        <taxon>Paramecium</taxon>
    </lineage>
</organism>
<dbReference type="Proteomes" id="UP000692954">
    <property type="component" value="Unassembled WGS sequence"/>
</dbReference>
<comment type="caution">
    <text evidence="1">The sequence shown here is derived from an EMBL/GenBank/DDBJ whole genome shotgun (WGS) entry which is preliminary data.</text>
</comment>
<gene>
    <name evidence="1" type="ORF">PSON_ATCC_30995.1.T0410005</name>
</gene>
<accession>A0A8S1MUG9</accession>
<protein>
    <submittedName>
        <fullName evidence="1">Uncharacterized protein</fullName>
    </submittedName>
</protein>
<reference evidence="1" key="1">
    <citation type="submission" date="2021-01" db="EMBL/GenBank/DDBJ databases">
        <authorList>
            <consortium name="Genoscope - CEA"/>
            <person name="William W."/>
        </authorList>
    </citation>
    <scope>NUCLEOTIDE SEQUENCE</scope>
</reference>
<proteinExistence type="predicted"/>
<evidence type="ECO:0000313" key="2">
    <source>
        <dbReference type="Proteomes" id="UP000692954"/>
    </source>
</evidence>
<dbReference type="EMBL" id="CAJJDN010000041">
    <property type="protein sequence ID" value="CAD8080693.1"/>
    <property type="molecule type" value="Genomic_DNA"/>
</dbReference>
<sequence>MDPLNKKIEDQFICVDCIAENPQTKYQTIENEDNQWKVQQRS</sequence>
<dbReference type="AlphaFoldDB" id="A0A8S1MUG9"/>
<keyword evidence="2" id="KW-1185">Reference proteome</keyword>